<dbReference type="Gene3D" id="3.40.50.1110">
    <property type="entry name" value="SGNH hydrolase"/>
    <property type="match status" value="1"/>
</dbReference>
<dbReference type="KEGG" id="pamo:BAR1_11350"/>
<reference evidence="11 12" key="1">
    <citation type="submission" date="2018-09" db="EMBL/GenBank/DDBJ databases">
        <title>Profundibacter amoris BAR1 gen. nov., sp. nov., a new member of the Roseobacter clade isolated at Lokis Castle Vent Field on the Arctic Mid-Oceanic Ridge.</title>
        <authorList>
            <person name="Le Moine Bauer S."/>
            <person name="Sjoeberg A.G."/>
            <person name="L'Haridon S."/>
            <person name="Stokke R."/>
            <person name="Roalkvam I."/>
            <person name="Steen I.H."/>
            <person name="Dahle H."/>
        </authorList>
    </citation>
    <scope>NUCLEOTIDE SEQUENCE [LARGE SCALE GENOMIC DNA]</scope>
    <source>
        <strain evidence="11 12">BAR1</strain>
    </source>
</reference>
<evidence type="ECO:0000256" key="3">
    <source>
        <dbReference type="ARBA" id="ARBA00022679"/>
    </source>
</evidence>
<keyword evidence="6 8" id="KW-0472">Membrane</keyword>
<feature type="transmembrane region" description="Helical" evidence="8">
    <location>
        <begin position="345"/>
        <end position="363"/>
    </location>
</feature>
<dbReference type="InterPro" id="IPR002656">
    <property type="entry name" value="Acyl_transf_3_dom"/>
</dbReference>
<protein>
    <submittedName>
        <fullName evidence="11">Acyltransferase</fullName>
    </submittedName>
</protein>
<keyword evidence="3 11" id="KW-0808">Transferase</keyword>
<dbReference type="PANTHER" id="PTHR23028:SF53">
    <property type="entry name" value="ACYL_TRANSF_3 DOMAIN-CONTAINING PROTEIN"/>
    <property type="match status" value="1"/>
</dbReference>
<dbReference type="InterPro" id="IPR036514">
    <property type="entry name" value="SGNH_hydro_sf"/>
</dbReference>
<dbReference type="PANTHER" id="PTHR23028">
    <property type="entry name" value="ACETYLTRANSFERASE"/>
    <property type="match status" value="1"/>
</dbReference>
<dbReference type="OrthoDB" id="9796461at2"/>
<feature type="transmembrane region" description="Helical" evidence="8">
    <location>
        <begin position="189"/>
        <end position="208"/>
    </location>
</feature>
<evidence type="ECO:0000259" key="9">
    <source>
        <dbReference type="Pfam" id="PF01757"/>
    </source>
</evidence>
<dbReference type="SUPFAM" id="SSF52266">
    <property type="entry name" value="SGNH hydrolase"/>
    <property type="match status" value="1"/>
</dbReference>
<feature type="transmembrane region" description="Helical" evidence="8">
    <location>
        <begin position="7"/>
        <end position="25"/>
    </location>
</feature>
<keyword evidence="5 8" id="KW-1133">Transmembrane helix</keyword>
<dbReference type="GO" id="GO:0009103">
    <property type="term" value="P:lipopolysaccharide biosynthetic process"/>
    <property type="evidence" value="ECO:0007669"/>
    <property type="project" value="TreeGrafter"/>
</dbReference>
<feature type="transmembrane region" description="Helical" evidence="8">
    <location>
        <begin position="220"/>
        <end position="236"/>
    </location>
</feature>
<feature type="domain" description="Acyltransferase 3" evidence="9">
    <location>
        <begin position="6"/>
        <end position="324"/>
    </location>
</feature>
<keyword evidence="12" id="KW-1185">Reference proteome</keyword>
<dbReference type="InterPro" id="IPR043968">
    <property type="entry name" value="SGNH"/>
</dbReference>
<proteinExistence type="predicted"/>
<gene>
    <name evidence="11" type="ORF">BAR1_11350</name>
</gene>
<sequence length="645" mass="71988">MNYRREIDGLRAIAVLPVILYHAGFSVFQGGYVGVDVFFVISGFLITTIILNDLKQGRFSILRFYERRARRILPALFTVVAACVPFAWVWMTPVQMDKFSQSVLATFLFLSNIYFWRDSGYFAAAADEKPLIHTWSLAVEEQFYLLFPLLLLLLWKRGARPGTFWISVLAVASLLFSQWASGVDPEKNFFFTGSRIWELMVGSIAACIMVKRPPAPKDGVAALGLLMIVFAIFAYNDATPFPSFYTLVPVLGTAFILVFADKNTMTGRLLSMPFLVGIRLISYSAYLWHQPIFAFARIYNITAPSQLLMLALALLSIGLAYLSWRFVEQPFRRTKTGPLKSRKSVFLASGIGMALFLAFGVYGDKSDGIPNRLPANVASFYATNEWDKSCLYQRRDGQPDWPNERCIFNKGAPLKIAIWGDSIAASLTPSIARVVQENGVEVHQLTYGSCMPVRGLHRAAVEGQDPCIDFVNRSHDFIQKAGFDAVVIVANWPTYLESAASLEPVRTSPKAEFTDVFKQSVDQLGVPVLLLFTHPSAKYEVIDAAGRVLLHDNLVPKLGISIQEFHDRTQRTRPLLEKAAKTADVQTLSMESLFCDTYQKGECVFSAGQDIFLSDKVHFSPTGADIVAGAVYKKLAEMLNLSPRQ</sequence>
<feature type="transmembrane region" description="Helical" evidence="8">
    <location>
        <begin position="31"/>
        <end position="51"/>
    </location>
</feature>
<keyword evidence="4 8" id="KW-0812">Transmembrane</keyword>
<dbReference type="Pfam" id="PF01757">
    <property type="entry name" value="Acyl_transf_3"/>
    <property type="match status" value="1"/>
</dbReference>
<evidence type="ECO:0000313" key="12">
    <source>
        <dbReference type="Proteomes" id="UP000261704"/>
    </source>
</evidence>
<dbReference type="Pfam" id="PF19040">
    <property type="entry name" value="SGNH"/>
    <property type="match status" value="1"/>
</dbReference>
<comment type="subcellular location">
    <subcellularLocation>
        <location evidence="1">Cell membrane</location>
        <topology evidence="1">Multi-pass membrane protein</topology>
    </subcellularLocation>
</comment>
<evidence type="ECO:0000256" key="2">
    <source>
        <dbReference type="ARBA" id="ARBA00022475"/>
    </source>
</evidence>
<dbReference type="EMBL" id="CP032125">
    <property type="protein sequence ID" value="AXX98467.1"/>
    <property type="molecule type" value="Genomic_DNA"/>
</dbReference>
<keyword evidence="2" id="KW-1003">Cell membrane</keyword>
<dbReference type="GO" id="GO:0016788">
    <property type="term" value="F:hydrolase activity, acting on ester bonds"/>
    <property type="evidence" value="ECO:0007669"/>
    <property type="project" value="UniProtKB-ARBA"/>
</dbReference>
<evidence type="ECO:0000313" key="11">
    <source>
        <dbReference type="EMBL" id="AXX98467.1"/>
    </source>
</evidence>
<feature type="transmembrane region" description="Helical" evidence="8">
    <location>
        <begin position="162"/>
        <end position="183"/>
    </location>
</feature>
<feature type="transmembrane region" description="Helical" evidence="8">
    <location>
        <begin position="135"/>
        <end position="155"/>
    </location>
</feature>
<evidence type="ECO:0000256" key="4">
    <source>
        <dbReference type="ARBA" id="ARBA00022692"/>
    </source>
</evidence>
<dbReference type="GO" id="GO:0005886">
    <property type="term" value="C:plasma membrane"/>
    <property type="evidence" value="ECO:0007669"/>
    <property type="project" value="UniProtKB-SubCell"/>
</dbReference>
<evidence type="ECO:0000256" key="6">
    <source>
        <dbReference type="ARBA" id="ARBA00023136"/>
    </source>
</evidence>
<name>A0A347UHY9_9RHOB</name>
<feature type="domain" description="SGNH" evidence="10">
    <location>
        <begin position="390"/>
        <end position="631"/>
    </location>
</feature>
<evidence type="ECO:0000259" key="10">
    <source>
        <dbReference type="Pfam" id="PF19040"/>
    </source>
</evidence>
<evidence type="ECO:0000256" key="8">
    <source>
        <dbReference type="SAM" id="Phobius"/>
    </source>
</evidence>
<organism evidence="11 12">
    <name type="scientific">Profundibacter amoris</name>
    <dbReference type="NCBI Taxonomy" id="2171755"/>
    <lineage>
        <taxon>Bacteria</taxon>
        <taxon>Pseudomonadati</taxon>
        <taxon>Pseudomonadota</taxon>
        <taxon>Alphaproteobacteria</taxon>
        <taxon>Rhodobacterales</taxon>
        <taxon>Paracoccaceae</taxon>
        <taxon>Profundibacter</taxon>
    </lineage>
</organism>
<dbReference type="Proteomes" id="UP000261704">
    <property type="component" value="Chromosome"/>
</dbReference>
<feature type="transmembrane region" description="Helical" evidence="8">
    <location>
        <begin position="307"/>
        <end position="324"/>
    </location>
</feature>
<feature type="transmembrane region" description="Helical" evidence="8">
    <location>
        <begin position="269"/>
        <end position="287"/>
    </location>
</feature>
<evidence type="ECO:0000256" key="1">
    <source>
        <dbReference type="ARBA" id="ARBA00004651"/>
    </source>
</evidence>
<keyword evidence="7 11" id="KW-0012">Acyltransferase</keyword>
<feature type="transmembrane region" description="Helical" evidence="8">
    <location>
        <begin position="242"/>
        <end position="260"/>
    </location>
</feature>
<accession>A0A347UHY9</accession>
<dbReference type="RefSeq" id="WP_118943123.1">
    <property type="nucleotide sequence ID" value="NZ_CP032125.1"/>
</dbReference>
<dbReference type="InterPro" id="IPR050879">
    <property type="entry name" value="Acyltransferase_3"/>
</dbReference>
<evidence type="ECO:0000256" key="5">
    <source>
        <dbReference type="ARBA" id="ARBA00022989"/>
    </source>
</evidence>
<feature type="transmembrane region" description="Helical" evidence="8">
    <location>
        <begin position="72"/>
        <end position="91"/>
    </location>
</feature>
<dbReference type="GO" id="GO:0016747">
    <property type="term" value="F:acyltransferase activity, transferring groups other than amino-acyl groups"/>
    <property type="evidence" value="ECO:0007669"/>
    <property type="project" value="InterPro"/>
</dbReference>
<dbReference type="AlphaFoldDB" id="A0A347UHY9"/>
<evidence type="ECO:0000256" key="7">
    <source>
        <dbReference type="ARBA" id="ARBA00023315"/>
    </source>
</evidence>